<reference evidence="1" key="1">
    <citation type="submission" date="2023-03" db="EMBL/GenBank/DDBJ databases">
        <authorList>
            <person name="Cremers G."/>
            <person name="Picone N."/>
        </authorList>
    </citation>
    <scope>NUCLEOTIDE SEQUENCE</scope>
    <source>
        <strain evidence="1">Sample_alias</strain>
    </source>
</reference>
<keyword evidence="2" id="KW-1185">Reference proteome</keyword>
<accession>A0ABM9IB46</accession>
<protein>
    <submittedName>
        <fullName evidence="1">Uncharacterized protein</fullName>
    </submittedName>
</protein>
<organism evidence="1 2">
    <name type="scientific">Candidatus Methylacidiphilum fumarolicum</name>
    <dbReference type="NCBI Taxonomy" id="591154"/>
    <lineage>
        <taxon>Bacteria</taxon>
        <taxon>Pseudomonadati</taxon>
        <taxon>Verrucomicrobiota</taxon>
        <taxon>Methylacidiphilae</taxon>
        <taxon>Methylacidiphilales</taxon>
        <taxon>Methylacidiphilaceae</taxon>
        <taxon>Methylacidiphilum (ex Ratnadevi et al. 2023)</taxon>
    </lineage>
</organism>
<evidence type="ECO:0000313" key="2">
    <source>
        <dbReference type="Proteomes" id="UP001161497"/>
    </source>
</evidence>
<dbReference type="Proteomes" id="UP001161497">
    <property type="component" value="Chromosome"/>
</dbReference>
<proteinExistence type="predicted"/>
<dbReference type="EMBL" id="OX458932">
    <property type="protein sequence ID" value="CAI9084884.1"/>
    <property type="molecule type" value="Genomic_DNA"/>
</dbReference>
<name>A0ABM9IB46_9BACT</name>
<sequence>MIERLALKEQGSEINLWLKEYLLRIHNQLLEPHFHYSFLGPLSIFLWEKQLLKHWKAAKLWHMMLHVIARNIIRKCS</sequence>
<evidence type="ECO:0000313" key="1">
    <source>
        <dbReference type="EMBL" id="CAI9084884.1"/>
    </source>
</evidence>
<gene>
    <name evidence="1" type="ORF">MFUM_0496</name>
</gene>